<evidence type="ECO:0000313" key="1">
    <source>
        <dbReference type="EnsemblMetazoa" id="MESCA011597-PA"/>
    </source>
</evidence>
<dbReference type="EnsemblMetazoa" id="MESCA011597-RA">
    <property type="protein sequence ID" value="MESCA011597-PA"/>
    <property type="gene ID" value="MESCA011597"/>
</dbReference>
<dbReference type="EMBL" id="CAQQ02093840">
    <property type="status" value="NOT_ANNOTATED_CDS"/>
    <property type="molecule type" value="Genomic_DNA"/>
</dbReference>
<protein>
    <submittedName>
        <fullName evidence="1">Uncharacterized protein</fullName>
    </submittedName>
</protein>
<reference evidence="2" key="1">
    <citation type="submission" date="2013-02" db="EMBL/GenBank/DDBJ databases">
        <authorList>
            <person name="Hughes D."/>
        </authorList>
    </citation>
    <scope>NUCLEOTIDE SEQUENCE</scope>
    <source>
        <strain>Durham</strain>
        <strain evidence="2">NC isolate 2 -- Noor lab</strain>
    </source>
</reference>
<reference evidence="1" key="2">
    <citation type="submission" date="2015-06" db="UniProtKB">
        <authorList>
            <consortium name="EnsemblMetazoa"/>
        </authorList>
    </citation>
    <scope>IDENTIFICATION</scope>
</reference>
<organism evidence="1 2">
    <name type="scientific">Megaselia scalaris</name>
    <name type="common">Humpbacked fly</name>
    <name type="synonym">Phora scalaris</name>
    <dbReference type="NCBI Taxonomy" id="36166"/>
    <lineage>
        <taxon>Eukaryota</taxon>
        <taxon>Metazoa</taxon>
        <taxon>Ecdysozoa</taxon>
        <taxon>Arthropoda</taxon>
        <taxon>Hexapoda</taxon>
        <taxon>Insecta</taxon>
        <taxon>Pterygota</taxon>
        <taxon>Neoptera</taxon>
        <taxon>Endopterygota</taxon>
        <taxon>Diptera</taxon>
        <taxon>Brachycera</taxon>
        <taxon>Muscomorpha</taxon>
        <taxon>Platypezoidea</taxon>
        <taxon>Phoridae</taxon>
        <taxon>Megaseliini</taxon>
        <taxon>Megaselia</taxon>
    </lineage>
</organism>
<dbReference type="AlphaFoldDB" id="T1H5L6"/>
<name>T1H5L6_MEGSC</name>
<accession>T1H5L6</accession>
<keyword evidence="2" id="KW-1185">Reference proteome</keyword>
<dbReference type="HOGENOM" id="CLU_3417470_0_0_1"/>
<dbReference type="Proteomes" id="UP000015102">
    <property type="component" value="Unassembled WGS sequence"/>
</dbReference>
<evidence type="ECO:0000313" key="2">
    <source>
        <dbReference type="Proteomes" id="UP000015102"/>
    </source>
</evidence>
<sequence length="26" mass="3156">MKIVFPMVFKMNFVLLSIRISMLRKL</sequence>
<proteinExistence type="predicted"/>
<dbReference type="EMBL" id="CAQQ02093839">
    <property type="status" value="NOT_ANNOTATED_CDS"/>
    <property type="molecule type" value="Genomic_DNA"/>
</dbReference>